<feature type="transmembrane region" description="Helical" evidence="9">
    <location>
        <begin position="1671"/>
        <end position="1688"/>
    </location>
</feature>
<feature type="domain" description="SH3" evidence="10">
    <location>
        <begin position="1727"/>
        <end position="1788"/>
    </location>
</feature>
<dbReference type="GO" id="GO:0008381">
    <property type="term" value="F:mechanosensitive monoatomic ion channel activity"/>
    <property type="evidence" value="ECO:0007669"/>
    <property type="project" value="InterPro"/>
</dbReference>
<evidence type="ECO:0000256" key="7">
    <source>
        <dbReference type="PROSITE-ProRule" id="PRU00192"/>
    </source>
</evidence>
<dbReference type="InterPro" id="IPR056770">
    <property type="entry name" value="Piezo_THU9_anchor"/>
</dbReference>
<feature type="region of interest" description="Disordered" evidence="8">
    <location>
        <begin position="1335"/>
        <end position="1444"/>
    </location>
</feature>
<dbReference type="InterPro" id="IPR001452">
    <property type="entry name" value="SH3_domain"/>
</dbReference>
<feature type="transmembrane region" description="Helical" evidence="9">
    <location>
        <begin position="477"/>
        <end position="500"/>
    </location>
</feature>
<protein>
    <recommendedName>
        <fullName evidence="10">SH3 domain-containing protein</fullName>
    </recommendedName>
</protein>
<dbReference type="EMBL" id="KB638759">
    <property type="protein sequence ID" value="EMS11341.1"/>
    <property type="molecule type" value="Genomic_DNA"/>
</dbReference>
<feature type="transmembrane region" description="Helical" evidence="9">
    <location>
        <begin position="1172"/>
        <end position="1189"/>
    </location>
</feature>
<evidence type="ECO:0000256" key="1">
    <source>
        <dbReference type="ARBA" id="ARBA00004141"/>
    </source>
</evidence>
<feature type="transmembrane region" description="Helical" evidence="9">
    <location>
        <begin position="935"/>
        <end position="952"/>
    </location>
</feature>
<dbReference type="InterPro" id="IPR027272">
    <property type="entry name" value="Piezo"/>
</dbReference>
<evidence type="ECO:0000256" key="6">
    <source>
        <dbReference type="ARBA" id="ARBA00023136"/>
    </source>
</evidence>
<feature type="transmembrane region" description="Helical" evidence="9">
    <location>
        <begin position="2357"/>
        <end position="2381"/>
    </location>
</feature>
<evidence type="ECO:0000313" key="12">
    <source>
        <dbReference type="Proteomes" id="UP000030780"/>
    </source>
</evidence>
<dbReference type="GO" id="GO:0050982">
    <property type="term" value="P:detection of mechanical stimulus"/>
    <property type="evidence" value="ECO:0007669"/>
    <property type="project" value="TreeGrafter"/>
</dbReference>
<dbReference type="Proteomes" id="UP000030780">
    <property type="component" value="Unassembled WGS sequence"/>
</dbReference>
<feature type="transmembrane region" description="Helical" evidence="9">
    <location>
        <begin position="959"/>
        <end position="976"/>
    </location>
</feature>
<keyword evidence="3 7" id="KW-0728">SH3 domain</keyword>
<feature type="transmembrane region" description="Helical" evidence="9">
    <location>
        <begin position="144"/>
        <end position="161"/>
    </location>
</feature>
<feature type="transmembrane region" description="Helical" evidence="9">
    <location>
        <begin position="190"/>
        <end position="212"/>
    </location>
</feature>
<feature type="transmembrane region" description="Helical" evidence="9">
    <location>
        <begin position="2123"/>
        <end position="2144"/>
    </location>
</feature>
<dbReference type="GO" id="GO:0042391">
    <property type="term" value="P:regulation of membrane potential"/>
    <property type="evidence" value="ECO:0007669"/>
    <property type="project" value="TreeGrafter"/>
</dbReference>
<feature type="transmembrane region" description="Helical" evidence="9">
    <location>
        <begin position="1089"/>
        <end position="1107"/>
    </location>
</feature>
<feature type="transmembrane region" description="Helical" evidence="9">
    <location>
        <begin position="254"/>
        <end position="271"/>
    </location>
</feature>
<feature type="transmembrane region" description="Helical" evidence="9">
    <location>
        <begin position="1014"/>
        <end position="1033"/>
    </location>
</feature>
<feature type="transmembrane region" description="Helical" evidence="9">
    <location>
        <begin position="2004"/>
        <end position="2022"/>
    </location>
</feature>
<keyword evidence="5 9" id="KW-1133">Transmembrane helix</keyword>
<feature type="transmembrane region" description="Helical" evidence="9">
    <location>
        <begin position="1980"/>
        <end position="1998"/>
    </location>
</feature>
<feature type="region of interest" description="Disordered" evidence="8">
    <location>
        <begin position="1463"/>
        <end position="1488"/>
    </location>
</feature>
<evidence type="ECO:0000259" key="10">
    <source>
        <dbReference type="PROSITE" id="PS50002"/>
    </source>
</evidence>
<feature type="region of interest" description="Disordered" evidence="8">
    <location>
        <begin position="277"/>
        <end position="306"/>
    </location>
</feature>
<organism evidence="11 12">
    <name type="scientific">Entamoeba histolytica HM-3:IMSS</name>
    <dbReference type="NCBI Taxonomy" id="885315"/>
    <lineage>
        <taxon>Eukaryota</taxon>
        <taxon>Amoebozoa</taxon>
        <taxon>Evosea</taxon>
        <taxon>Archamoebae</taxon>
        <taxon>Mastigamoebida</taxon>
        <taxon>Entamoebidae</taxon>
        <taxon>Entamoeba</taxon>
    </lineage>
</organism>
<feature type="transmembrane region" description="Helical" evidence="9">
    <location>
        <begin position="323"/>
        <end position="339"/>
    </location>
</feature>
<keyword evidence="6 9" id="KW-0472">Membrane</keyword>
<dbReference type="GO" id="GO:0071260">
    <property type="term" value="P:cellular response to mechanical stimulus"/>
    <property type="evidence" value="ECO:0007669"/>
    <property type="project" value="TreeGrafter"/>
</dbReference>
<feature type="compositionally biased region" description="Polar residues" evidence="8">
    <location>
        <begin position="1468"/>
        <end position="1485"/>
    </location>
</feature>
<evidence type="ECO:0000256" key="5">
    <source>
        <dbReference type="ARBA" id="ARBA00022989"/>
    </source>
</evidence>
<feature type="compositionally biased region" description="Polar residues" evidence="8">
    <location>
        <begin position="1337"/>
        <end position="1365"/>
    </location>
</feature>
<feature type="transmembrane region" description="Helical" evidence="9">
    <location>
        <begin position="776"/>
        <end position="794"/>
    </location>
</feature>
<proteinExistence type="inferred from homology"/>
<dbReference type="Pfam" id="PF24874">
    <property type="entry name" value="Piezo_THU9_anchor"/>
    <property type="match status" value="1"/>
</dbReference>
<dbReference type="Pfam" id="PF12166">
    <property type="entry name" value="Piezo_cap"/>
    <property type="match status" value="1"/>
</dbReference>
<comment type="similarity">
    <text evidence="2">Belongs to the PIEZO (TC 1.A.75) family.</text>
</comment>
<feature type="transmembrane region" description="Helical" evidence="9">
    <location>
        <begin position="750"/>
        <end position="769"/>
    </location>
</feature>
<feature type="transmembrane region" description="Helical" evidence="9">
    <location>
        <begin position="1533"/>
        <end position="1556"/>
    </location>
</feature>
<feature type="transmembrane region" description="Helical" evidence="9">
    <location>
        <begin position="112"/>
        <end position="132"/>
    </location>
</feature>
<feature type="transmembrane region" description="Helical" evidence="9">
    <location>
        <begin position="44"/>
        <end position="61"/>
    </location>
</feature>
<feature type="compositionally biased region" description="Polar residues" evidence="8">
    <location>
        <begin position="279"/>
        <end position="292"/>
    </location>
</feature>
<dbReference type="InterPro" id="IPR056768">
    <property type="entry name" value="THU_Piezo"/>
</dbReference>
<feature type="transmembrane region" description="Helical" evidence="9">
    <location>
        <begin position="1562"/>
        <end position="1583"/>
    </location>
</feature>
<feature type="transmembrane region" description="Helical" evidence="9">
    <location>
        <begin position="532"/>
        <end position="551"/>
    </location>
</feature>
<feature type="transmembrane region" description="Helical" evidence="9">
    <location>
        <begin position="68"/>
        <end position="90"/>
    </location>
</feature>
<dbReference type="OrthoDB" id="303066at2759"/>
<evidence type="ECO:0000256" key="2">
    <source>
        <dbReference type="ARBA" id="ARBA00007821"/>
    </source>
</evidence>
<evidence type="ECO:0000256" key="8">
    <source>
        <dbReference type="SAM" id="MobiDB-lite"/>
    </source>
</evidence>
<dbReference type="PANTHER" id="PTHR13167">
    <property type="entry name" value="PIEZO-TYPE MECHANOSENSITIVE ION CHANNEL COMPONENT"/>
    <property type="match status" value="1"/>
</dbReference>
<accession>M7W088</accession>
<feature type="transmembrane region" description="Helical" evidence="9">
    <location>
        <begin position="1907"/>
        <end position="1927"/>
    </location>
</feature>
<feature type="transmembrane region" description="Helical" evidence="9">
    <location>
        <begin position="1066"/>
        <end position="1083"/>
    </location>
</feature>
<name>M7W088_ENTHI</name>
<reference evidence="11 12" key="1">
    <citation type="submission" date="2013-01" db="EMBL/GenBank/DDBJ databases">
        <authorList>
            <person name="Inman J."/>
            <person name="Zafar N."/>
            <person name="Lorenzi H."/>
            <person name="Caler E."/>
        </authorList>
    </citation>
    <scope>NUCLEOTIDE SEQUENCE [LARGE SCALE GENOMIC DNA]</scope>
    <source>
        <strain evidence="11 12">HM-3:IMSS</strain>
    </source>
</reference>
<dbReference type="GO" id="GO:0016020">
    <property type="term" value="C:membrane"/>
    <property type="evidence" value="ECO:0007669"/>
    <property type="project" value="UniProtKB-SubCell"/>
</dbReference>
<gene>
    <name evidence="11" type="ORF">KM1_077460</name>
</gene>
<feature type="transmembrane region" description="Helical" evidence="9">
    <location>
        <begin position="345"/>
        <end position="375"/>
    </location>
</feature>
<feature type="transmembrane region" description="Helical" evidence="9">
    <location>
        <begin position="1947"/>
        <end position="1968"/>
    </location>
</feature>
<comment type="subcellular location">
    <subcellularLocation>
        <location evidence="1">Membrane</location>
        <topology evidence="1">Multi-pass membrane protein</topology>
    </subcellularLocation>
</comment>
<evidence type="ECO:0000256" key="9">
    <source>
        <dbReference type="SAM" id="Phobius"/>
    </source>
</evidence>
<evidence type="ECO:0000256" key="3">
    <source>
        <dbReference type="ARBA" id="ARBA00022443"/>
    </source>
</evidence>
<feature type="transmembrane region" description="Helical" evidence="9">
    <location>
        <begin position="723"/>
        <end position="744"/>
    </location>
</feature>
<dbReference type="Pfam" id="PF23188">
    <property type="entry name" value="THU_Piezo1"/>
    <property type="match status" value="1"/>
</dbReference>
<feature type="transmembrane region" description="Helical" evidence="9">
    <location>
        <begin position="167"/>
        <end position="183"/>
    </location>
</feature>
<dbReference type="VEuPathDB" id="AmoebaDB:KM1_077460"/>
<sequence>MSFKKVVCFPFKLWNMLPYIQQLVFLTLIILLPFPYMIEPGLLSIPYLLEFLVVSFSGIFTETYILRGWSILITLYSFVHFIILLIFYFVDIEEHWGLMLCGLMFKNQKQEFYILHTIFVGVIGIISFFGIFSRSEKIIIRHTALVPTLTALFFFISAFVVNSSQGGIIPILFFLASIVLIISPRIIFKFLSVSLAFIMFIYLIILSLWNVFSFVSNEYNFFQVTELDVLQKAMSTVGFSIVKYPSWGFFGMNYAAYLMFPLICLCIKIIFNEKEPENNSENAPQTGVTEFTSKTEEDNSEEEPFIDEKKSNNKIIKEGLKQIYKFIITCLAVCLQIIVKGGVFISIIVMFCVGLVNINIFGFSFLVISISLIFIPINYCQKLWPIVIIYTLLIVLMEMIVQLDYIDVSSLPSYIGLYKFNDQTTHSVDIKWDDTHLGELISKIILLFVSFLEYYANKIGVKVIHDESKIEVFKYSCAKFIDFWGLFICCVVIAIAAFYEDINIELILYIIALAILVLLQTHFVYSKLVIQFILPIYSIIFFVVLLVRYVSQFRPDSVYSNNNDIYINTFWDIFTGMSQVEVGCLKYNSLWERLKGFLPNILVIAVCAIESRLLITVPRYLKEVEEMYLAELKKKRGVQHFDREALQYSFNRFEQETRLANEINEEKNLTKVELISTSQEGNKILKSKKDKTNKQNKYLNDEEKVQCIPKVICEISDLIMRFLAIYIPHISVICAIIIAAYPIVDSTFEHQTWDCLHFLLFITTMICLLSKKGFNAACAPLLWVCTISMIILIVPNFRTFNQLIDQYNVFGSTQTKIWIYSLIGIKTCFDDVLTAPKCVSYDELKYPYCWDLIKDFLVIFFLIIITRTSFFWGRIYKKKERLTLFRYIDLEYDLKKYSWNKVKYYISNFFSYFGPLYILLVLMICICLHANDFMAILYIIISLVAVICPHKILTKMIPVVEIILLILVIINSVWTIPLEPLDTQWEIWKKWDWDIDYSLRKYTLLMPVEQGKKLLVIKVFDCLFIFLINRISFHFREGHVHEIYKFISPPYFPEVSRNIFDGVHRVLLKYFNLICGIIIMLLAVNRKDIISYVYVGMTMYIVFKGKFLRERIQWKILQVLNFFILIVQNIFVLSSLLTYFKDDEETKKTQGINLVLQIFETFGLYMHAGEPFVFNVVILFVMLIRSAVFRQIPETFRKLEDNIEKERANIFVKLKELIDLDRDKIMIELDKKYNEKVLRMKRLDELRELRKKDRLSDFHDNDFVEVAETAPKEITTKGFFQNLCDTTKEISLNCIDALIHFLHSRNLVVRLNLPKNATDEQIEDSLYTTIKPVSKEPSATFTPKNGSTRQTPINRVDVITSSDMVQSDDDDNVFYSVKSSPENLSINSSNSSSEEESEVSEEESEVSEEESEVSEEESEVSEEESEVSEEEKNPPPSVKLVPKNEVQHQLKSMSDIIEIEQKEETSQKDSLSNFENTNVKSNTTTPEKKVTMKTSRIYSNKNQIPIHKPIPQRNYEFIQIHERNEPYKYKGRIYMLFWGLCFYFGQQTEVLVQLILVLDELINQNILSAVFPIIGFAVIALSIRPYPTKFFWNFLSLYNVCLILIRLFFQLPGFCLTPNEYDQQHDVISYTTHIFNEKTMQCDATPLTKNHMSPVYLIGIYPVHRYIASRFIWDIFCLFAILIHLSCMRSRGYWKQQYLLRRQWSNLIIENYRRQLVNKIKPRTFGELKFVVEALVDFEAPEGEEDFLSYKKHDLFVVENMQVNGDLFVSKGGKMGLINCENVTIYVQNGKVINSQVCKKSKKVHKKTYDKKYCVNKDKILDAIDEFECVNYHEVEMLSEKSLEVSEQMSSDKLNNFLKSREEYLREKELKCKKKNLIGKAFSTVYHPLKSFFNSIANDQFKQGADFYIPLFISEALCFLFLIIFQGTFTNIQGSFIKFFTDDYLPITYVLGLFLQFAMILADRIIYLCKSIKAKLFMQYFSLLLYHILIVIVYPSFVETKTKIVKACLTIFYLFKVVYWIISGLQIRAGYNILSSKRILMTNYSFYSQMIFHTYYTLPFVYEIRTILDWCLSKTSMFYKQWLKVEDIHAELYMNQCDRVIERNRNHVYGQPRGIVERITSGFIMVIVLLAILWFPLLFMSSAAPNFTQPKPTNIEVVLNFVGQGELYKQQQSVFKEITKTEWNELQKDHSSLSLLSGEAIYSSQLSSDAMTYWLLTPQKKKELNTNLLADETLTLTYSISMSRESSAASNSFKFSGSYEMNTEEKKKLSTILNNGTSDLYLSIFPQILKMPTLKEKELLDAFDNVNITLKPILHFDSVTNLYYWSFQQCVNVDELWNCSEGIKFFISSPKVPNSGILSALSSLGIIGLYTVVVLALYSLIKSDYVGQAHTIMFKNLPNCLGLLQLCDDIIIARQDGDLRLEEDLVNELITIYRTPSLLFEKTK</sequence>
<feature type="transmembrane region" description="Helical" evidence="9">
    <location>
        <begin position="1590"/>
        <end position="1609"/>
    </location>
</feature>
<dbReference type="InterPro" id="IPR031334">
    <property type="entry name" value="Piezo_cap_dom"/>
</dbReference>
<dbReference type="GO" id="GO:0005261">
    <property type="term" value="F:monoatomic cation channel activity"/>
    <property type="evidence" value="ECO:0007669"/>
    <property type="project" value="TreeGrafter"/>
</dbReference>
<feature type="compositionally biased region" description="Polar residues" evidence="8">
    <location>
        <begin position="1377"/>
        <end position="1387"/>
    </location>
</feature>
<evidence type="ECO:0000256" key="4">
    <source>
        <dbReference type="ARBA" id="ARBA00022692"/>
    </source>
</evidence>
<feature type="compositionally biased region" description="Acidic residues" evidence="8">
    <location>
        <begin position="1393"/>
        <end position="1429"/>
    </location>
</feature>
<feature type="transmembrane region" description="Helical" evidence="9">
    <location>
        <begin position="20"/>
        <end position="38"/>
    </location>
</feature>
<feature type="transmembrane region" description="Helical" evidence="9">
    <location>
        <begin position="856"/>
        <end position="876"/>
    </location>
</feature>
<feature type="transmembrane region" description="Helical" evidence="9">
    <location>
        <begin position="905"/>
        <end position="929"/>
    </location>
</feature>
<evidence type="ECO:0000313" key="11">
    <source>
        <dbReference type="EMBL" id="EMS11341.1"/>
    </source>
</evidence>
<feature type="transmembrane region" description="Helical" evidence="9">
    <location>
        <begin position="1119"/>
        <end position="1140"/>
    </location>
</feature>
<dbReference type="PROSITE" id="PS50002">
    <property type="entry name" value="SH3"/>
    <property type="match status" value="1"/>
</dbReference>
<feature type="transmembrane region" description="Helical" evidence="9">
    <location>
        <begin position="506"/>
        <end position="525"/>
    </location>
</feature>
<feature type="transmembrane region" description="Helical" evidence="9">
    <location>
        <begin position="387"/>
        <end position="406"/>
    </location>
</feature>
<keyword evidence="4 9" id="KW-0812">Transmembrane</keyword>
<dbReference type="PANTHER" id="PTHR13167:SF25">
    <property type="entry name" value="PIEZO-TYPE MECHANOSENSITIVE ION CHANNEL COMPONENT"/>
    <property type="match status" value="1"/>
</dbReference>